<dbReference type="Proteomes" id="UP000198854">
    <property type="component" value="Unassembled WGS sequence"/>
</dbReference>
<reference evidence="2 3" key="1">
    <citation type="submission" date="2016-10" db="EMBL/GenBank/DDBJ databases">
        <authorList>
            <person name="de Groot N.N."/>
        </authorList>
    </citation>
    <scope>NUCLEOTIDE SEQUENCE [LARGE SCALE GENOMIC DNA]</scope>
    <source>
        <strain evidence="2 3">CGMCC 1.10228</strain>
    </source>
</reference>
<sequence length="253" mass="28672">MKRYLVSAALLSTLSCSYVYADTGSAKSGDKDDQDKLKTGTKVGLFYSKTTNTSMSFNSSLWLTYKPSEWEHEAKFNTYYTDSTDEDEGTNKYSLYYKASYDLGKAIAGYVENEYEHNQYETYRQSYTLTTGLAYKIIDEKQTKLEFGLGPGYRYTKRQDNDEDYPSKETNEIIASSYLKGEKNLSKTFSVGGGGKVEYGDSNTQYTADAFLKNTLMTNLALVVDTQYIYNTEVASTKSNDELYSTLSLSYDF</sequence>
<evidence type="ECO:0000313" key="2">
    <source>
        <dbReference type="EMBL" id="SDH51784.1"/>
    </source>
</evidence>
<organism evidence="2 3">
    <name type="scientific">Vibrio xiamenensis</name>
    <dbReference type="NCBI Taxonomy" id="861298"/>
    <lineage>
        <taxon>Bacteria</taxon>
        <taxon>Pseudomonadati</taxon>
        <taxon>Pseudomonadota</taxon>
        <taxon>Gammaproteobacteria</taxon>
        <taxon>Vibrionales</taxon>
        <taxon>Vibrionaceae</taxon>
        <taxon>Vibrio</taxon>
    </lineage>
</organism>
<evidence type="ECO:0000256" key="1">
    <source>
        <dbReference type="SAM" id="SignalP"/>
    </source>
</evidence>
<keyword evidence="3" id="KW-1185">Reference proteome</keyword>
<proteinExistence type="predicted"/>
<feature type="chain" id="PRO_5011620783" evidence="1">
    <location>
        <begin position="22"/>
        <end position="253"/>
    </location>
</feature>
<dbReference type="OrthoDB" id="5867182at2"/>
<dbReference type="InterPro" id="IPR007433">
    <property type="entry name" value="DUF481"/>
</dbReference>
<protein>
    <submittedName>
        <fullName evidence="2">Putative salt-induced outer membrane protein YdiY</fullName>
    </submittedName>
</protein>
<dbReference type="RefSeq" id="WP_093275531.1">
    <property type="nucleotide sequence ID" value="NZ_FNDD01000018.1"/>
</dbReference>
<keyword evidence="1" id="KW-0732">Signal</keyword>
<dbReference type="AlphaFoldDB" id="A0A1G8D2N3"/>
<dbReference type="EMBL" id="FNDD01000018">
    <property type="protein sequence ID" value="SDH51784.1"/>
    <property type="molecule type" value="Genomic_DNA"/>
</dbReference>
<gene>
    <name evidence="2" type="ORF">SAMN04488136_11857</name>
</gene>
<accession>A0A1G8D2N3</accession>
<evidence type="ECO:0000313" key="3">
    <source>
        <dbReference type="Proteomes" id="UP000198854"/>
    </source>
</evidence>
<feature type="signal peptide" evidence="1">
    <location>
        <begin position="1"/>
        <end position="21"/>
    </location>
</feature>
<dbReference type="Pfam" id="PF04338">
    <property type="entry name" value="DUF481"/>
    <property type="match status" value="1"/>
</dbReference>
<dbReference type="PROSITE" id="PS51257">
    <property type="entry name" value="PROKAR_LIPOPROTEIN"/>
    <property type="match status" value="1"/>
</dbReference>
<dbReference type="STRING" id="861298.SAMN04488136_11857"/>
<name>A0A1G8D2N3_9VIBR</name>